<evidence type="ECO:0000313" key="4">
    <source>
        <dbReference type="Proteomes" id="UP000008068"/>
    </source>
</evidence>
<dbReference type="EMBL" id="GL379820">
    <property type="protein sequence ID" value="EGT47497.1"/>
    <property type="molecule type" value="Genomic_DNA"/>
</dbReference>
<feature type="signal peptide" evidence="2">
    <location>
        <begin position="1"/>
        <end position="21"/>
    </location>
</feature>
<name>G0MYF3_CAEBE</name>
<organism evidence="4">
    <name type="scientific">Caenorhabditis brenneri</name>
    <name type="common">Nematode worm</name>
    <dbReference type="NCBI Taxonomy" id="135651"/>
    <lineage>
        <taxon>Eukaryota</taxon>
        <taxon>Metazoa</taxon>
        <taxon>Ecdysozoa</taxon>
        <taxon>Nematoda</taxon>
        <taxon>Chromadorea</taxon>
        <taxon>Rhabditida</taxon>
        <taxon>Rhabditina</taxon>
        <taxon>Rhabditomorpha</taxon>
        <taxon>Rhabditoidea</taxon>
        <taxon>Rhabditidae</taxon>
        <taxon>Peloderinae</taxon>
        <taxon>Caenorhabditis</taxon>
    </lineage>
</organism>
<dbReference type="Proteomes" id="UP000008068">
    <property type="component" value="Unassembled WGS sequence"/>
</dbReference>
<keyword evidence="1" id="KW-0472">Membrane</keyword>
<evidence type="ECO:0000256" key="2">
    <source>
        <dbReference type="SAM" id="SignalP"/>
    </source>
</evidence>
<keyword evidence="1" id="KW-1133">Transmembrane helix</keyword>
<reference evidence="4" key="1">
    <citation type="submission" date="2011-07" db="EMBL/GenBank/DDBJ databases">
        <authorList>
            <consortium name="Caenorhabditis brenneri Sequencing and Analysis Consortium"/>
            <person name="Wilson R.K."/>
        </authorList>
    </citation>
    <scope>NUCLEOTIDE SEQUENCE [LARGE SCALE GENOMIC DNA]</scope>
    <source>
        <strain evidence="4">PB2801</strain>
    </source>
</reference>
<dbReference type="FunCoup" id="G0MYF3">
    <property type="interactions" value="1068"/>
</dbReference>
<keyword evidence="4" id="KW-1185">Reference proteome</keyword>
<keyword evidence="2" id="KW-0732">Signal</keyword>
<evidence type="ECO:0000313" key="3">
    <source>
        <dbReference type="EMBL" id="EGT47497.1"/>
    </source>
</evidence>
<sequence>MRQAMVMLAAAVLFTVTAVYATNSVQRKIRELSSEDRHAIIKPTNGSASLTSAEIQVTANVTKVLIESVLSDFHHNSRTANTSSAPAVKKGHHAAGFPMREFVVTTSNNQTDFHLKNLSGVVYKVKVEYLYRELAWVDGSEIFMTVDISSPGAAVFLTKCNDYPISLKPNVLRREYQLSRECLEQTDGCIHLHVIATEGDVDGHILVVTKPVAQWRHMHLIAGVMMVIICLILLLRKCVNHIIRVVYSYTPMEECEVQVEQYA</sequence>
<dbReference type="HOGENOM" id="CLU_1058559_0_0_1"/>
<protein>
    <submittedName>
        <fullName evidence="3">Uncharacterized protein</fullName>
    </submittedName>
</protein>
<dbReference type="OrthoDB" id="5872716at2759"/>
<feature type="transmembrane region" description="Helical" evidence="1">
    <location>
        <begin position="217"/>
        <end position="235"/>
    </location>
</feature>
<proteinExistence type="predicted"/>
<dbReference type="eggNOG" id="ENOG502TI8V">
    <property type="taxonomic scope" value="Eukaryota"/>
</dbReference>
<dbReference type="InParanoid" id="G0MYF3"/>
<accession>G0MYF3</accession>
<gene>
    <name evidence="3" type="ORF">CAEBREN_05199</name>
</gene>
<feature type="chain" id="PRO_5003404895" evidence="2">
    <location>
        <begin position="22"/>
        <end position="263"/>
    </location>
</feature>
<dbReference type="AlphaFoldDB" id="G0MYF3"/>
<keyword evidence="1" id="KW-0812">Transmembrane</keyword>
<evidence type="ECO:0000256" key="1">
    <source>
        <dbReference type="SAM" id="Phobius"/>
    </source>
</evidence>